<evidence type="ECO:0000313" key="1">
    <source>
        <dbReference type="EMBL" id="KAI3781728.1"/>
    </source>
</evidence>
<proteinExistence type="predicted"/>
<evidence type="ECO:0000313" key="2">
    <source>
        <dbReference type="Proteomes" id="UP001055811"/>
    </source>
</evidence>
<dbReference type="EMBL" id="CM042010">
    <property type="protein sequence ID" value="KAI3781728.1"/>
    <property type="molecule type" value="Genomic_DNA"/>
</dbReference>
<accession>A0ACB9GF97</accession>
<sequence length="143" mass="16450">MFTLVLNFVVLGDRRYKCNPLIYALLLLLVMLSNFFLDLPQVDHCKMYKMKNTTSILAIVVALMLLLADVHAQDCNPDREINDCYPALSSKGSPSSLCCDELRRHNNCLCEYVDINRHILPPNYQFLRRIAKTCSVFFPFCPV</sequence>
<gene>
    <name evidence="1" type="ORF">L2E82_11751</name>
</gene>
<reference evidence="1 2" key="2">
    <citation type="journal article" date="2022" name="Mol. Ecol. Resour.">
        <title>The genomes of chicory, endive, great burdock and yacon provide insights into Asteraceae paleo-polyploidization history and plant inulin production.</title>
        <authorList>
            <person name="Fan W."/>
            <person name="Wang S."/>
            <person name="Wang H."/>
            <person name="Wang A."/>
            <person name="Jiang F."/>
            <person name="Liu H."/>
            <person name="Zhao H."/>
            <person name="Xu D."/>
            <person name="Zhang Y."/>
        </authorList>
    </citation>
    <scope>NUCLEOTIDE SEQUENCE [LARGE SCALE GENOMIC DNA]</scope>
    <source>
        <strain evidence="2">cv. Punajuju</strain>
        <tissue evidence="1">Leaves</tissue>
    </source>
</reference>
<organism evidence="1 2">
    <name type="scientific">Cichorium intybus</name>
    <name type="common">Chicory</name>
    <dbReference type="NCBI Taxonomy" id="13427"/>
    <lineage>
        <taxon>Eukaryota</taxon>
        <taxon>Viridiplantae</taxon>
        <taxon>Streptophyta</taxon>
        <taxon>Embryophyta</taxon>
        <taxon>Tracheophyta</taxon>
        <taxon>Spermatophyta</taxon>
        <taxon>Magnoliopsida</taxon>
        <taxon>eudicotyledons</taxon>
        <taxon>Gunneridae</taxon>
        <taxon>Pentapetalae</taxon>
        <taxon>asterids</taxon>
        <taxon>campanulids</taxon>
        <taxon>Asterales</taxon>
        <taxon>Asteraceae</taxon>
        <taxon>Cichorioideae</taxon>
        <taxon>Cichorieae</taxon>
        <taxon>Cichoriinae</taxon>
        <taxon>Cichorium</taxon>
    </lineage>
</organism>
<name>A0ACB9GF97_CICIN</name>
<reference evidence="2" key="1">
    <citation type="journal article" date="2022" name="Mol. Ecol. Resour.">
        <title>The genomes of chicory, endive, great burdock and yacon provide insights into Asteraceae palaeo-polyploidization history and plant inulin production.</title>
        <authorList>
            <person name="Fan W."/>
            <person name="Wang S."/>
            <person name="Wang H."/>
            <person name="Wang A."/>
            <person name="Jiang F."/>
            <person name="Liu H."/>
            <person name="Zhao H."/>
            <person name="Xu D."/>
            <person name="Zhang Y."/>
        </authorList>
    </citation>
    <scope>NUCLEOTIDE SEQUENCE [LARGE SCALE GENOMIC DNA]</scope>
    <source>
        <strain evidence="2">cv. Punajuju</strain>
    </source>
</reference>
<comment type="caution">
    <text evidence="1">The sequence shown here is derived from an EMBL/GenBank/DDBJ whole genome shotgun (WGS) entry which is preliminary data.</text>
</comment>
<protein>
    <submittedName>
        <fullName evidence="1">Uncharacterized protein</fullName>
    </submittedName>
</protein>
<keyword evidence="2" id="KW-1185">Reference proteome</keyword>
<dbReference type="Proteomes" id="UP001055811">
    <property type="component" value="Linkage Group LG02"/>
</dbReference>